<keyword evidence="1" id="KW-0812">Transmembrane</keyword>
<sequence>MRQAIYIKSINLKRVTASVFVGIVLLFLVASLFVTSMKNTKSYYIHQWFEKMSYEGFIKAFEYENGHFKLGNELSKNGQPISNILFSFITNIRLYDPKSLLVHEISSMTKFENNILVAGEGTDFTNLPIESSLTIHEINQNPDVKDPVNEPLKPTKPPSKTTDGDVFFIYHSHSWESFLPLIPGAKTPNQASSPKVNVSLLGERLKKNLEAAGIGAVDDKTNIGNELSKRDWTWGSSYKMSRLVVQEAIAQDKNLDYLIDIHRDDQRRKVTTIDIDGEKYAKLYFVVGVENKNYKKNLEFAKAINNEIKKVNKGLTRGIYSKNYKQGNGVYNQDLSPNSLLIEVGGVDNTLPELYRTIDLLSEILSEYYWNAEKANN</sequence>
<dbReference type="AlphaFoldDB" id="A0A8J3ADQ5"/>
<dbReference type="InterPro" id="IPR010897">
    <property type="entry name" value="Spore_II_P"/>
</dbReference>
<protein>
    <submittedName>
        <fullName evidence="2">Stage II sporulation protein P</fullName>
    </submittedName>
</protein>
<keyword evidence="1" id="KW-1133">Transmembrane helix</keyword>
<reference evidence="3" key="1">
    <citation type="journal article" date="2019" name="Int. J. Syst. Evol. Microbiol.">
        <title>The Global Catalogue of Microorganisms (GCM) 10K type strain sequencing project: providing services to taxonomists for standard genome sequencing and annotation.</title>
        <authorList>
            <consortium name="The Broad Institute Genomics Platform"/>
            <consortium name="The Broad Institute Genome Sequencing Center for Infectious Disease"/>
            <person name="Wu L."/>
            <person name="Ma J."/>
        </authorList>
    </citation>
    <scope>NUCLEOTIDE SEQUENCE [LARGE SCALE GENOMIC DNA]</scope>
    <source>
        <strain evidence="3">CGMCC 1.14993</strain>
    </source>
</reference>
<evidence type="ECO:0000313" key="2">
    <source>
        <dbReference type="EMBL" id="GGI12417.1"/>
    </source>
</evidence>
<dbReference type="OrthoDB" id="1633470at2"/>
<evidence type="ECO:0000313" key="3">
    <source>
        <dbReference type="Proteomes" id="UP000626244"/>
    </source>
</evidence>
<keyword evidence="3" id="KW-1185">Reference proteome</keyword>
<keyword evidence="1" id="KW-0472">Membrane</keyword>
<evidence type="ECO:0000256" key="1">
    <source>
        <dbReference type="SAM" id="Phobius"/>
    </source>
</evidence>
<dbReference type="RefSeq" id="WP_087999486.1">
    <property type="nucleotide sequence ID" value="NZ_BMHB01000001.1"/>
</dbReference>
<dbReference type="SUPFAM" id="SSF53187">
    <property type="entry name" value="Zn-dependent exopeptidases"/>
    <property type="match status" value="1"/>
</dbReference>
<gene>
    <name evidence="2" type="ORF">GCM10007380_12810</name>
</gene>
<dbReference type="Proteomes" id="UP000626244">
    <property type="component" value="Unassembled WGS sequence"/>
</dbReference>
<accession>A0A8J3ADQ5</accession>
<organism evidence="2 3">
    <name type="scientific">Gottfriedia solisilvae</name>
    <dbReference type="NCBI Taxonomy" id="1516104"/>
    <lineage>
        <taxon>Bacteria</taxon>
        <taxon>Bacillati</taxon>
        <taxon>Bacillota</taxon>
        <taxon>Bacilli</taxon>
        <taxon>Bacillales</taxon>
        <taxon>Bacillaceae</taxon>
        <taxon>Gottfriedia</taxon>
    </lineage>
</organism>
<proteinExistence type="predicted"/>
<name>A0A8J3ADQ5_9BACI</name>
<feature type="transmembrane region" description="Helical" evidence="1">
    <location>
        <begin position="12"/>
        <end position="34"/>
    </location>
</feature>
<dbReference type="NCBIfam" id="TIGR02867">
    <property type="entry name" value="spore_II_P"/>
    <property type="match status" value="1"/>
</dbReference>
<dbReference type="EMBL" id="BMHB01000001">
    <property type="protein sequence ID" value="GGI12417.1"/>
    <property type="molecule type" value="Genomic_DNA"/>
</dbReference>
<comment type="caution">
    <text evidence="2">The sequence shown here is derived from an EMBL/GenBank/DDBJ whole genome shotgun (WGS) entry which is preliminary data.</text>
</comment>
<dbReference type="Pfam" id="PF07454">
    <property type="entry name" value="SpoIIP"/>
    <property type="match status" value="1"/>
</dbReference>
<dbReference type="Gene3D" id="3.40.630.40">
    <property type="entry name" value="Zn-dependent exopeptidases"/>
    <property type="match status" value="1"/>
</dbReference>